<protein>
    <submittedName>
        <fullName evidence="2">tRNA threonylcarbamoyl adenosine modification protein YeaZ</fullName>
    </submittedName>
</protein>
<dbReference type="Proteomes" id="UP001519271">
    <property type="component" value="Unassembled WGS sequence"/>
</dbReference>
<dbReference type="PANTHER" id="PTHR11735:SF11">
    <property type="entry name" value="TRNA THREONYLCARBAMOYLADENOSINE BIOSYNTHESIS PROTEIN TSAB"/>
    <property type="match status" value="1"/>
</dbReference>
<reference evidence="2 3" key="1">
    <citation type="submission" date="2021-03" db="EMBL/GenBank/DDBJ databases">
        <title>Genomic Encyclopedia of Type Strains, Phase IV (KMG-IV): sequencing the most valuable type-strain genomes for metagenomic binning, comparative biology and taxonomic classification.</title>
        <authorList>
            <person name="Goeker M."/>
        </authorList>
    </citation>
    <scope>NUCLEOTIDE SEQUENCE [LARGE SCALE GENOMIC DNA]</scope>
    <source>
        <strain evidence="2 3">DSM 6139</strain>
    </source>
</reference>
<dbReference type="EMBL" id="JAGGKC010000016">
    <property type="protein sequence ID" value="MBP1919519.1"/>
    <property type="molecule type" value="Genomic_DNA"/>
</dbReference>
<sequence length="236" mass="25858">MNILCADTSTNNCSVAVITENTMLGEMDINFDLQHSVLLMPMIEELMARLKLSPKDIDALCVSKGPGSFTGLRIGMAALKGMALALGKPMYSSTSLETLAFGAFGAKGIVCPMLDALRGAYYAAFYRFEDGRLIAIMQPEVLTPEEIAERLKDFNEEVLVMGELKAKDLEVLTSKGLKVVKAPPAMDIPKASNLGYCMLDRIISGESENPDELVPLYIRKSQAEHEYEKKRGRLNG</sequence>
<proteinExistence type="predicted"/>
<gene>
    <name evidence="2" type="ORF">J2Z34_002008</name>
</gene>
<dbReference type="Gene3D" id="3.30.420.40">
    <property type="match status" value="2"/>
</dbReference>
<organism evidence="2 3">
    <name type="scientific">Youngiibacter multivorans</name>
    <dbReference type="NCBI Taxonomy" id="937251"/>
    <lineage>
        <taxon>Bacteria</taxon>
        <taxon>Bacillati</taxon>
        <taxon>Bacillota</taxon>
        <taxon>Clostridia</taxon>
        <taxon>Eubacteriales</taxon>
        <taxon>Clostridiaceae</taxon>
        <taxon>Youngiibacter</taxon>
    </lineage>
</organism>
<keyword evidence="3" id="KW-1185">Reference proteome</keyword>
<evidence type="ECO:0000259" key="1">
    <source>
        <dbReference type="Pfam" id="PF00814"/>
    </source>
</evidence>
<feature type="domain" description="Gcp-like" evidence="1">
    <location>
        <begin position="34"/>
        <end position="224"/>
    </location>
</feature>
<dbReference type="InterPro" id="IPR000905">
    <property type="entry name" value="Gcp-like_dom"/>
</dbReference>
<dbReference type="NCBIfam" id="TIGR03725">
    <property type="entry name" value="T6A_YeaZ"/>
    <property type="match status" value="1"/>
</dbReference>
<dbReference type="InterPro" id="IPR043129">
    <property type="entry name" value="ATPase_NBD"/>
</dbReference>
<evidence type="ECO:0000313" key="3">
    <source>
        <dbReference type="Proteomes" id="UP001519271"/>
    </source>
</evidence>
<dbReference type="CDD" id="cd24032">
    <property type="entry name" value="ASKHA_NBD_TsaB"/>
    <property type="match status" value="1"/>
</dbReference>
<comment type="caution">
    <text evidence="2">The sequence shown here is derived from an EMBL/GenBank/DDBJ whole genome shotgun (WGS) entry which is preliminary data.</text>
</comment>
<dbReference type="Pfam" id="PF00814">
    <property type="entry name" value="TsaD"/>
    <property type="match status" value="1"/>
</dbReference>
<evidence type="ECO:0000313" key="2">
    <source>
        <dbReference type="EMBL" id="MBP1919519.1"/>
    </source>
</evidence>
<accession>A0ABS4G4R1</accession>
<dbReference type="PANTHER" id="PTHR11735">
    <property type="entry name" value="TRNA N6-ADENOSINE THREONYLCARBAMOYLTRANSFERASE"/>
    <property type="match status" value="1"/>
</dbReference>
<name>A0ABS4G4R1_9CLOT</name>
<dbReference type="SUPFAM" id="SSF53067">
    <property type="entry name" value="Actin-like ATPase domain"/>
    <property type="match status" value="2"/>
</dbReference>
<dbReference type="InterPro" id="IPR022496">
    <property type="entry name" value="T6A_TsaB"/>
</dbReference>